<dbReference type="EMBL" id="MVGC01000057">
    <property type="protein sequence ID" value="RJE25121.1"/>
    <property type="molecule type" value="Genomic_DNA"/>
</dbReference>
<evidence type="ECO:0000256" key="9">
    <source>
        <dbReference type="ARBA" id="ARBA00048233"/>
    </source>
</evidence>
<proteinExistence type="inferred from homology"/>
<dbReference type="PRINTS" id="PR00092">
    <property type="entry name" value="TYROSINASE"/>
</dbReference>
<keyword evidence="5" id="KW-0560">Oxidoreductase</keyword>
<feature type="region of interest" description="Disordered" evidence="11">
    <location>
        <begin position="721"/>
        <end position="746"/>
    </location>
</feature>
<dbReference type="AlphaFoldDB" id="A0A3A3A6Z6"/>
<dbReference type="PANTHER" id="PTHR11474:SF76">
    <property type="entry name" value="SHKT DOMAIN-CONTAINING PROTEIN"/>
    <property type="match status" value="1"/>
</dbReference>
<evidence type="ECO:0000256" key="5">
    <source>
        <dbReference type="ARBA" id="ARBA00023002"/>
    </source>
</evidence>
<evidence type="ECO:0000256" key="7">
    <source>
        <dbReference type="ARBA" id="ARBA00023033"/>
    </source>
</evidence>
<dbReference type="InterPro" id="IPR050316">
    <property type="entry name" value="Tyrosinase/Hemocyanin"/>
</dbReference>
<dbReference type="InterPro" id="IPR041640">
    <property type="entry name" value="Tyrosinase_C"/>
</dbReference>
<dbReference type="EC" id="1.14.18.1" evidence="3"/>
<protein>
    <recommendedName>
        <fullName evidence="3">tyrosinase</fullName>
        <ecNumber evidence="3">1.14.18.1</ecNumber>
    </recommendedName>
</protein>
<evidence type="ECO:0000256" key="3">
    <source>
        <dbReference type="ARBA" id="ARBA00011906"/>
    </source>
</evidence>
<keyword evidence="8" id="KW-0470">Melanin biosynthesis</keyword>
<dbReference type="Proteomes" id="UP000266188">
    <property type="component" value="Unassembled WGS sequence"/>
</dbReference>
<organism evidence="13 14">
    <name type="scientific">Aspergillus sclerotialis</name>
    <dbReference type="NCBI Taxonomy" id="2070753"/>
    <lineage>
        <taxon>Eukaryota</taxon>
        <taxon>Fungi</taxon>
        <taxon>Dikarya</taxon>
        <taxon>Ascomycota</taxon>
        <taxon>Pezizomycotina</taxon>
        <taxon>Eurotiomycetes</taxon>
        <taxon>Eurotiomycetidae</taxon>
        <taxon>Eurotiales</taxon>
        <taxon>Aspergillaceae</taxon>
        <taxon>Aspergillus</taxon>
        <taxon>Aspergillus subgen. Polypaecilum</taxon>
    </lineage>
</organism>
<dbReference type="Pfam" id="PF00264">
    <property type="entry name" value="Tyrosinase"/>
    <property type="match status" value="1"/>
</dbReference>
<feature type="domain" description="Tyrosinase copper-binding" evidence="12">
    <location>
        <begin position="92"/>
        <end position="109"/>
    </location>
</feature>
<reference evidence="14" key="1">
    <citation type="submission" date="2017-02" db="EMBL/GenBank/DDBJ databases">
        <authorList>
            <person name="Tafer H."/>
            <person name="Lopandic K."/>
        </authorList>
    </citation>
    <scope>NUCLEOTIDE SEQUENCE [LARGE SCALE GENOMIC DNA]</scope>
    <source>
        <strain evidence="14">CBS 366.77</strain>
    </source>
</reference>
<evidence type="ECO:0000256" key="1">
    <source>
        <dbReference type="ARBA" id="ARBA00001973"/>
    </source>
</evidence>
<dbReference type="Gene3D" id="1.10.1280.10">
    <property type="entry name" value="Di-copper center containing domain from catechol oxidase"/>
    <property type="match status" value="1"/>
</dbReference>
<dbReference type="GO" id="GO:0046872">
    <property type="term" value="F:metal ion binding"/>
    <property type="evidence" value="ECO:0007669"/>
    <property type="project" value="UniProtKB-KW"/>
</dbReference>
<evidence type="ECO:0000313" key="14">
    <source>
        <dbReference type="Proteomes" id="UP000266188"/>
    </source>
</evidence>
<dbReference type="PANTHER" id="PTHR11474">
    <property type="entry name" value="TYROSINASE FAMILY MEMBER"/>
    <property type="match status" value="1"/>
</dbReference>
<dbReference type="SUPFAM" id="SSF48056">
    <property type="entry name" value="Di-copper centre-containing domain"/>
    <property type="match status" value="1"/>
</dbReference>
<sequence>MTTYPNYSIVGCQTGRGPNGEIPLRLNIRDLYNDHKDKWALYILALRLWYDKDPSDALSYFQISGIHGMPYVKWNGEEIKMNGKQPTGYCAHSTVLFPSWHRPYLVLYEQRLQQIMLEEIIPKIPGATEQAKYKRAAEIFRIPYWDWASPAKGTSQSDILEWLPPTCTEATVKNPIPGFDSEIHNPLHRFVLKGRDGKKTMGDYGVGGLHVDATKIVDYGKCIGLSRCPEDPYYDDKEEIQAENQKNPGNVKVWQEDWPEKWRDGEIKSLEVYDNFTSEMSWLDPNIPRPQHGVAENVHRMFSYALNYVDFATNGGVPPKGADLDRGQWFQSLEAIHNNIHWWVGGTYNGHMAQVPVASFDPFFWLHHANIERFYCMWQFMNPDKWFEDRTEILTDATGVMLDKDGNVVEDEKQAARVTVSPTTPLAPFKGKDGQFYDSNQVRDHTKFNYTYPQLQTWNYPSRHVHMAALLKEINQKYGGHRKATLGNKTEAEGLEVVINVTFTKFLFQGYPFNVNLYLQYGDQKVPKTDFIGQVYNFSAPASRGSTEVCSNCTRLQGKDAKCSAQLVISQLLPYFKHYPGAGNLDVNDRDQVEKFLKERLYVKIFATSGREIAPNNKSQLVTVAVAHDKVKYNNDDCKLPQFHAFSNFPSLAGDIANLLCCGPGALVLNATGAVLGTLNEAGKVLVDGQLKSLDELNNLKPKEFFDQGRQAAGQFITTALGGGRRDDDNNNRGSGLGGLGGGLFR</sequence>
<comment type="similarity">
    <text evidence="2">Belongs to the tyrosinase family.</text>
</comment>
<evidence type="ECO:0000256" key="2">
    <source>
        <dbReference type="ARBA" id="ARBA00009928"/>
    </source>
</evidence>
<name>A0A3A3A6Z6_9EURO</name>
<comment type="cofactor">
    <cofactor evidence="1">
        <name>Cu(2+)</name>
        <dbReference type="ChEBI" id="CHEBI:29036"/>
    </cofactor>
</comment>
<keyword evidence="6" id="KW-0186">Copper</keyword>
<evidence type="ECO:0000313" key="13">
    <source>
        <dbReference type="EMBL" id="RJE25121.1"/>
    </source>
</evidence>
<keyword evidence="4" id="KW-0479">Metal-binding</keyword>
<dbReference type="OrthoDB" id="1658288at2759"/>
<dbReference type="Pfam" id="PF18132">
    <property type="entry name" value="Tyrosinase_C"/>
    <property type="match status" value="1"/>
</dbReference>
<evidence type="ECO:0000256" key="4">
    <source>
        <dbReference type="ARBA" id="ARBA00022723"/>
    </source>
</evidence>
<gene>
    <name evidence="13" type="ORF">PHISCL_02527</name>
</gene>
<dbReference type="GO" id="GO:0004503">
    <property type="term" value="F:tyrosinase activity"/>
    <property type="evidence" value="ECO:0007669"/>
    <property type="project" value="UniProtKB-EC"/>
</dbReference>
<evidence type="ECO:0000259" key="12">
    <source>
        <dbReference type="PROSITE" id="PS00497"/>
    </source>
</evidence>
<evidence type="ECO:0000256" key="11">
    <source>
        <dbReference type="SAM" id="MobiDB-lite"/>
    </source>
</evidence>
<comment type="catalytic activity">
    <reaction evidence="10">
        <text>L-tyrosine + O2 = L-dopaquinone + H2O</text>
        <dbReference type="Rhea" id="RHEA:18117"/>
        <dbReference type="ChEBI" id="CHEBI:15377"/>
        <dbReference type="ChEBI" id="CHEBI:15379"/>
        <dbReference type="ChEBI" id="CHEBI:57924"/>
        <dbReference type="ChEBI" id="CHEBI:58315"/>
        <dbReference type="EC" id="1.14.18.1"/>
    </reaction>
</comment>
<evidence type="ECO:0000256" key="10">
    <source>
        <dbReference type="ARBA" id="ARBA00048881"/>
    </source>
</evidence>
<accession>A0A3A3A6Z6</accession>
<keyword evidence="14" id="KW-1185">Reference proteome</keyword>
<evidence type="ECO:0000256" key="6">
    <source>
        <dbReference type="ARBA" id="ARBA00023008"/>
    </source>
</evidence>
<dbReference type="Gene3D" id="2.60.310.20">
    <property type="match status" value="1"/>
</dbReference>
<dbReference type="InterPro" id="IPR008922">
    <property type="entry name" value="Di-copper_centre_dom_sf"/>
</dbReference>
<comment type="catalytic activity">
    <reaction evidence="9">
        <text>2 L-dopa + O2 = 2 L-dopaquinone + 2 H2O</text>
        <dbReference type="Rhea" id="RHEA:34287"/>
        <dbReference type="ChEBI" id="CHEBI:15377"/>
        <dbReference type="ChEBI" id="CHEBI:15379"/>
        <dbReference type="ChEBI" id="CHEBI:57504"/>
        <dbReference type="ChEBI" id="CHEBI:57924"/>
        <dbReference type="EC" id="1.14.18.1"/>
    </reaction>
</comment>
<evidence type="ECO:0000256" key="8">
    <source>
        <dbReference type="ARBA" id="ARBA00023101"/>
    </source>
</evidence>
<dbReference type="InterPro" id="IPR002227">
    <property type="entry name" value="Tyrosinase_Cu-bd"/>
</dbReference>
<feature type="compositionally biased region" description="Gly residues" evidence="11">
    <location>
        <begin position="735"/>
        <end position="746"/>
    </location>
</feature>
<comment type="caution">
    <text evidence="13">The sequence shown here is derived from an EMBL/GenBank/DDBJ whole genome shotgun (WGS) entry which is preliminary data.</text>
</comment>
<dbReference type="GO" id="GO:0042438">
    <property type="term" value="P:melanin biosynthetic process"/>
    <property type="evidence" value="ECO:0007669"/>
    <property type="project" value="UniProtKB-KW"/>
</dbReference>
<dbReference type="PROSITE" id="PS00497">
    <property type="entry name" value="TYROSINASE_1"/>
    <property type="match status" value="1"/>
</dbReference>
<keyword evidence="7" id="KW-0503">Monooxygenase</keyword>